<dbReference type="EMBL" id="LPVY01000013">
    <property type="protein sequence ID" value="KZB64121.1"/>
    <property type="molecule type" value="Genomic_DNA"/>
</dbReference>
<evidence type="ECO:0000313" key="3">
    <source>
        <dbReference type="Proteomes" id="UP000076335"/>
    </source>
</evidence>
<protein>
    <recommendedName>
        <fullName evidence="4">ParB/Sulfiredoxin domain-containing protein</fullName>
    </recommendedName>
</protein>
<reference evidence="2 3" key="1">
    <citation type="submission" date="2015-12" db="EMBL/GenBank/DDBJ databases">
        <title>Genome sequence of Thalassospira lucentensis MCCC 1A02072.</title>
        <authorList>
            <person name="Lu L."/>
            <person name="Lai Q."/>
            <person name="Shao Z."/>
            <person name="Qian P."/>
        </authorList>
    </citation>
    <scope>NUCLEOTIDE SEQUENCE [LARGE SCALE GENOMIC DNA]</scope>
    <source>
        <strain evidence="2 3">MCCC 1A02072</strain>
    </source>
</reference>
<organism evidence="2 3">
    <name type="scientific">Thalassospira lucentensis</name>
    <dbReference type="NCBI Taxonomy" id="168935"/>
    <lineage>
        <taxon>Bacteria</taxon>
        <taxon>Pseudomonadati</taxon>
        <taxon>Pseudomonadota</taxon>
        <taxon>Alphaproteobacteria</taxon>
        <taxon>Rhodospirillales</taxon>
        <taxon>Thalassospiraceae</taxon>
        <taxon>Thalassospira</taxon>
    </lineage>
</organism>
<evidence type="ECO:0000256" key="1">
    <source>
        <dbReference type="SAM" id="MobiDB-lite"/>
    </source>
</evidence>
<feature type="region of interest" description="Disordered" evidence="1">
    <location>
        <begin position="224"/>
        <end position="258"/>
    </location>
</feature>
<gene>
    <name evidence="2" type="ORF">AUP42_20280</name>
</gene>
<evidence type="ECO:0000313" key="2">
    <source>
        <dbReference type="EMBL" id="KZB64121.1"/>
    </source>
</evidence>
<comment type="caution">
    <text evidence="2">The sequence shown here is derived from an EMBL/GenBank/DDBJ whole genome shotgun (WGS) entry which is preliminary data.</text>
</comment>
<name>A0A154L4U9_9PROT</name>
<evidence type="ECO:0008006" key="4">
    <source>
        <dbReference type="Google" id="ProtNLM"/>
    </source>
</evidence>
<sequence>MRKLTKDIVSSGEIYEAPLVLKENGKYIVYDGNRRTTCLKFLSDPQSAPNESWREFFSVERSRWNGSFPNQISCQVEEDRERIDEILYRRHTGGQGGVGQSPWDPEAKSNFVKRTGKHTKVNVAEEIETKLREANLLADDVKVPRSNLNRLLSSDALRSRVGISVEKNKLKITHNEEKVMGALLRICSDLIEKNVVLEGIWDNKGKRKYLDILENDGILPSAKDSLEQEKPLKSKPKKETENSGENRESTNYQVGGAPKPHIRRTLIRTDIDYGIIQQPHTARCYDIWQELQYHLYFDKHNNAISVLFRVLIENAINNYIQKCGVVVYDKDKLSSRFVKVVDHMFENGDLSKKEAQNIKKFEKSESIVSVNTLNAYVHSENFFPSDLHLNSMFDNLSQFLVLCLNK</sequence>
<accession>A0A154L4U9</accession>
<dbReference type="Proteomes" id="UP000076335">
    <property type="component" value="Unassembled WGS sequence"/>
</dbReference>
<feature type="compositionally biased region" description="Basic and acidic residues" evidence="1">
    <location>
        <begin position="224"/>
        <end position="248"/>
    </location>
</feature>
<dbReference type="AlphaFoldDB" id="A0A154L4U9"/>
<proteinExistence type="predicted"/>